<dbReference type="GO" id="GO:0009307">
    <property type="term" value="P:DNA restriction-modification system"/>
    <property type="evidence" value="ECO:0007669"/>
    <property type="project" value="InterPro"/>
</dbReference>
<dbReference type="OrthoDB" id="9803736at2"/>
<dbReference type="InterPro" id="IPR025745">
    <property type="entry name" value="Mrr-like_N_dom"/>
</dbReference>
<protein>
    <submittedName>
        <fullName evidence="3">Restriction system protein</fullName>
    </submittedName>
</protein>
<dbReference type="Pfam" id="PF04471">
    <property type="entry name" value="Mrr_cat"/>
    <property type="match status" value="1"/>
</dbReference>
<dbReference type="RefSeq" id="WP_093068544.1">
    <property type="nucleotide sequence ID" value="NZ_FNQP01000011.1"/>
</dbReference>
<evidence type="ECO:0000313" key="3">
    <source>
        <dbReference type="EMBL" id="SEA67658.1"/>
    </source>
</evidence>
<keyword evidence="4" id="KW-1185">Reference proteome</keyword>
<dbReference type="InterPro" id="IPR011335">
    <property type="entry name" value="Restrct_endonuc-II-like"/>
</dbReference>
<dbReference type="STRING" id="525918.SAMN05660964_02153"/>
<accession>A0A1H4D502</accession>
<dbReference type="GO" id="GO:0015666">
    <property type="term" value="F:restriction endodeoxyribonuclease activity"/>
    <property type="evidence" value="ECO:0007669"/>
    <property type="project" value="TreeGrafter"/>
</dbReference>
<reference evidence="3 4" key="1">
    <citation type="submission" date="2016-10" db="EMBL/GenBank/DDBJ databases">
        <authorList>
            <person name="de Groot N.N."/>
        </authorList>
    </citation>
    <scope>NUCLEOTIDE SEQUENCE [LARGE SCALE GENOMIC DNA]</scope>
    <source>
        <strain evidence="3 4">DSM 21228</strain>
    </source>
</reference>
<dbReference type="Pfam" id="PF14338">
    <property type="entry name" value="Mrr_N"/>
    <property type="match status" value="1"/>
</dbReference>
<evidence type="ECO:0000313" key="4">
    <source>
        <dbReference type="Proteomes" id="UP000199397"/>
    </source>
</evidence>
<sequence>MPIPDYQTLMRPLLQLAANGQEHKLRDATLTLAEQFKLSEAERTAILPSGTQSVFGNRVGWARSYLKQAGALYSPRRGCFVITQRGRQLLDANPHSIRIATLAAFPEFQAFKNRRHPTKTESEQTLDMDSDIIFDDTPEDILASAHRLLCRNLEQEVLETVKEASPTFFEKLVVDLLIKMGYGGNRQDAGRAIGKSGDGGIDGIINEDRLGVDVLYIQAKRWEATVGRPEIQKFAGALQGQRAKKGIFMTTSNFSREAKEYARSIDSRIILIDGEKLAALMVEYNVGVSVVEYYEVKKVDTDYFESG</sequence>
<feature type="domain" description="Restriction endonuclease type IV Mrr" evidence="1">
    <location>
        <begin position="162"/>
        <end position="281"/>
    </location>
</feature>
<dbReference type="Proteomes" id="UP000199397">
    <property type="component" value="Unassembled WGS sequence"/>
</dbReference>
<dbReference type="InterPro" id="IPR011856">
    <property type="entry name" value="tRNA_endonuc-like_dom_sf"/>
</dbReference>
<dbReference type="PANTHER" id="PTHR30015:SF7">
    <property type="entry name" value="TYPE IV METHYL-DIRECTED RESTRICTION ENZYME ECOKMRR"/>
    <property type="match status" value="1"/>
</dbReference>
<gene>
    <name evidence="3" type="ORF">SAMN05660964_02153</name>
</gene>
<dbReference type="InterPro" id="IPR052906">
    <property type="entry name" value="Type_IV_Methyl-Rstrct_Enzyme"/>
</dbReference>
<proteinExistence type="predicted"/>
<dbReference type="Gene3D" id="3.40.1350.10">
    <property type="match status" value="1"/>
</dbReference>
<dbReference type="PANTHER" id="PTHR30015">
    <property type="entry name" value="MRR RESTRICTION SYSTEM PROTEIN"/>
    <property type="match status" value="1"/>
</dbReference>
<dbReference type="InterPro" id="IPR007560">
    <property type="entry name" value="Restrct_endonuc_IV_Mrr"/>
</dbReference>
<dbReference type="SUPFAM" id="SSF52980">
    <property type="entry name" value="Restriction endonuclease-like"/>
    <property type="match status" value="1"/>
</dbReference>
<name>A0A1H4D502_9GAMM</name>
<evidence type="ECO:0000259" key="1">
    <source>
        <dbReference type="Pfam" id="PF04471"/>
    </source>
</evidence>
<dbReference type="REBASE" id="494439">
    <property type="entry name" value="Tca21228MrrP"/>
</dbReference>
<feature type="domain" description="Restriction system protein Mrr-like N-terminal" evidence="2">
    <location>
        <begin position="6"/>
        <end position="90"/>
    </location>
</feature>
<dbReference type="AlphaFoldDB" id="A0A1H4D502"/>
<organism evidence="3 4">
    <name type="scientific">Thiothrix caldifontis</name>
    <dbReference type="NCBI Taxonomy" id="525918"/>
    <lineage>
        <taxon>Bacteria</taxon>
        <taxon>Pseudomonadati</taxon>
        <taxon>Pseudomonadota</taxon>
        <taxon>Gammaproteobacteria</taxon>
        <taxon>Thiotrichales</taxon>
        <taxon>Thiotrichaceae</taxon>
        <taxon>Thiothrix</taxon>
    </lineage>
</organism>
<dbReference type="GO" id="GO:0003677">
    <property type="term" value="F:DNA binding"/>
    <property type="evidence" value="ECO:0007669"/>
    <property type="project" value="InterPro"/>
</dbReference>
<dbReference type="EMBL" id="FNQP01000011">
    <property type="protein sequence ID" value="SEA67658.1"/>
    <property type="molecule type" value="Genomic_DNA"/>
</dbReference>
<evidence type="ECO:0000259" key="2">
    <source>
        <dbReference type="Pfam" id="PF14338"/>
    </source>
</evidence>